<evidence type="ECO:0000256" key="2">
    <source>
        <dbReference type="ARBA" id="ARBA00012274"/>
    </source>
</evidence>
<gene>
    <name evidence="7" type="ORF">H9812_06260</name>
</gene>
<feature type="domain" description="TSCPD" evidence="6">
    <location>
        <begin position="5"/>
        <end position="77"/>
    </location>
</feature>
<evidence type="ECO:0000256" key="1">
    <source>
        <dbReference type="ARBA" id="ARBA00007405"/>
    </source>
</evidence>
<organism evidence="7 8">
    <name type="scientific">Candidatus Gallimonas intestinigallinarum</name>
    <dbReference type="NCBI Taxonomy" id="2838604"/>
    <lineage>
        <taxon>Bacteria</taxon>
        <taxon>Bacillati</taxon>
        <taxon>Bacillota</taxon>
        <taxon>Clostridia</taxon>
        <taxon>Candidatus Gallimonas</taxon>
    </lineage>
</organism>
<reference evidence="7" key="1">
    <citation type="journal article" date="2021" name="PeerJ">
        <title>Extensive microbial diversity within the chicken gut microbiome revealed by metagenomics and culture.</title>
        <authorList>
            <person name="Gilroy R."/>
            <person name="Ravi A."/>
            <person name="Getino M."/>
            <person name="Pursley I."/>
            <person name="Horton D.L."/>
            <person name="Alikhan N.F."/>
            <person name="Baker D."/>
            <person name="Gharbi K."/>
            <person name="Hall N."/>
            <person name="Watson M."/>
            <person name="Adriaenssens E.M."/>
            <person name="Foster-Nyarko E."/>
            <person name="Jarju S."/>
            <person name="Secka A."/>
            <person name="Antonio M."/>
            <person name="Oren A."/>
            <person name="Chaudhuri R.R."/>
            <person name="La Ragione R."/>
            <person name="Hildebrand F."/>
            <person name="Pallen M.J."/>
        </authorList>
    </citation>
    <scope>NUCLEOTIDE SEQUENCE</scope>
    <source>
        <strain evidence="7">CHK33-5263</strain>
    </source>
</reference>
<dbReference type="GO" id="GO:0000166">
    <property type="term" value="F:nucleotide binding"/>
    <property type="evidence" value="ECO:0007669"/>
    <property type="project" value="UniProtKB-KW"/>
</dbReference>
<evidence type="ECO:0000313" key="8">
    <source>
        <dbReference type="Proteomes" id="UP000824044"/>
    </source>
</evidence>
<evidence type="ECO:0000256" key="5">
    <source>
        <dbReference type="ARBA" id="ARBA00047754"/>
    </source>
</evidence>
<comment type="caution">
    <text evidence="7">The sequence shown here is derived from an EMBL/GenBank/DDBJ whole genome shotgun (WGS) entry which is preliminary data.</text>
</comment>
<evidence type="ECO:0000259" key="6">
    <source>
        <dbReference type="Pfam" id="PF12637"/>
    </source>
</evidence>
<dbReference type="AlphaFoldDB" id="A0A9D2DXX0"/>
<dbReference type="EC" id="1.17.4.1" evidence="2"/>
<dbReference type="GO" id="GO:0004748">
    <property type="term" value="F:ribonucleoside-diphosphate reductase activity, thioredoxin disulfide as acceptor"/>
    <property type="evidence" value="ECO:0007669"/>
    <property type="project" value="UniProtKB-EC"/>
</dbReference>
<evidence type="ECO:0000313" key="7">
    <source>
        <dbReference type="EMBL" id="HIZ25055.1"/>
    </source>
</evidence>
<protein>
    <recommendedName>
        <fullName evidence="2">ribonucleoside-diphosphate reductase</fullName>
        <ecNumber evidence="2">1.17.4.1</ecNumber>
    </recommendedName>
</protein>
<dbReference type="InterPro" id="IPR023806">
    <property type="entry name" value="CHP03905"/>
</dbReference>
<sequence>MVTYSTKGTCSKQIIFDLDEDNKVHNVKFIGGCSGNLQGISRLVEGKTADEIVSLLSGIRCKQNTSCPDQLAQALKPYTTEGKK</sequence>
<evidence type="ECO:0000256" key="4">
    <source>
        <dbReference type="ARBA" id="ARBA00022741"/>
    </source>
</evidence>
<evidence type="ECO:0000256" key="3">
    <source>
        <dbReference type="ARBA" id="ARBA00022634"/>
    </source>
</evidence>
<dbReference type="Proteomes" id="UP000824044">
    <property type="component" value="Unassembled WGS sequence"/>
</dbReference>
<accession>A0A9D2DXX0</accession>
<keyword evidence="4" id="KW-0547">Nucleotide-binding</keyword>
<name>A0A9D2DXX0_9FIRM</name>
<dbReference type="EMBL" id="DXBS01000118">
    <property type="protein sequence ID" value="HIZ25055.1"/>
    <property type="molecule type" value="Genomic_DNA"/>
</dbReference>
<dbReference type="NCBIfam" id="TIGR03905">
    <property type="entry name" value="TIGR03905_4_Cys"/>
    <property type="match status" value="1"/>
</dbReference>
<proteinExistence type="inferred from homology"/>
<keyword evidence="3" id="KW-0237">DNA synthesis</keyword>
<comment type="similarity">
    <text evidence="1">Belongs to the ribonucleoside diphosphate reductase class-2 family.</text>
</comment>
<reference evidence="7" key="2">
    <citation type="submission" date="2021-04" db="EMBL/GenBank/DDBJ databases">
        <authorList>
            <person name="Gilroy R."/>
        </authorList>
    </citation>
    <scope>NUCLEOTIDE SEQUENCE</scope>
    <source>
        <strain evidence="7">CHK33-5263</strain>
    </source>
</reference>
<dbReference type="InterPro" id="IPR024434">
    <property type="entry name" value="TSCPD_dom"/>
</dbReference>
<dbReference type="Pfam" id="PF12637">
    <property type="entry name" value="TSCPD"/>
    <property type="match status" value="1"/>
</dbReference>
<dbReference type="GO" id="GO:0071897">
    <property type="term" value="P:DNA biosynthetic process"/>
    <property type="evidence" value="ECO:0007669"/>
    <property type="project" value="UniProtKB-KW"/>
</dbReference>
<comment type="catalytic activity">
    <reaction evidence="5">
        <text>a 2'-deoxyribonucleoside 5'-diphosphate + [thioredoxin]-disulfide + H2O = a ribonucleoside 5'-diphosphate + [thioredoxin]-dithiol</text>
        <dbReference type="Rhea" id="RHEA:23252"/>
        <dbReference type="Rhea" id="RHEA-COMP:10698"/>
        <dbReference type="Rhea" id="RHEA-COMP:10700"/>
        <dbReference type="ChEBI" id="CHEBI:15377"/>
        <dbReference type="ChEBI" id="CHEBI:29950"/>
        <dbReference type="ChEBI" id="CHEBI:50058"/>
        <dbReference type="ChEBI" id="CHEBI:57930"/>
        <dbReference type="ChEBI" id="CHEBI:73316"/>
        <dbReference type="EC" id="1.17.4.1"/>
    </reaction>
</comment>